<evidence type="ECO:0000313" key="3">
    <source>
        <dbReference type="Proteomes" id="UP001176940"/>
    </source>
</evidence>
<feature type="non-terminal residue" evidence="2">
    <location>
        <position position="160"/>
    </location>
</feature>
<accession>A0ABN9LR51</accession>
<dbReference type="Proteomes" id="UP001176940">
    <property type="component" value="Unassembled WGS sequence"/>
</dbReference>
<dbReference type="EMBL" id="CAUEEQ010026632">
    <property type="protein sequence ID" value="CAJ0947368.1"/>
    <property type="molecule type" value="Genomic_DNA"/>
</dbReference>
<organism evidence="2 3">
    <name type="scientific">Ranitomeya imitator</name>
    <name type="common">mimic poison frog</name>
    <dbReference type="NCBI Taxonomy" id="111125"/>
    <lineage>
        <taxon>Eukaryota</taxon>
        <taxon>Metazoa</taxon>
        <taxon>Chordata</taxon>
        <taxon>Craniata</taxon>
        <taxon>Vertebrata</taxon>
        <taxon>Euteleostomi</taxon>
        <taxon>Amphibia</taxon>
        <taxon>Batrachia</taxon>
        <taxon>Anura</taxon>
        <taxon>Neobatrachia</taxon>
        <taxon>Hyloidea</taxon>
        <taxon>Dendrobatidae</taxon>
        <taxon>Dendrobatinae</taxon>
        <taxon>Ranitomeya</taxon>
    </lineage>
</organism>
<protein>
    <submittedName>
        <fullName evidence="2">Uncharacterized protein</fullName>
    </submittedName>
</protein>
<sequence length="160" mass="17560">MWCALFRSVLAESRAAGPKTKPLFGITHLFLPQVTFGQSLILGTVLLLRNIERHRVNRLAACLYGRDSAIGSLLGVQQHSPTNELLSPQAPAVSFNKADQDSLLLNAPDQPEISKVLKLAIIGLPMQENQLYPTSFWAESKVHTTRCKAQGILTEGDTQI</sequence>
<keyword evidence="1" id="KW-0812">Transmembrane</keyword>
<keyword evidence="3" id="KW-1185">Reference proteome</keyword>
<gene>
    <name evidence="2" type="ORF">RIMI_LOCUS11655890</name>
</gene>
<keyword evidence="1" id="KW-0472">Membrane</keyword>
<evidence type="ECO:0000313" key="2">
    <source>
        <dbReference type="EMBL" id="CAJ0947368.1"/>
    </source>
</evidence>
<reference evidence="2" key="1">
    <citation type="submission" date="2023-07" db="EMBL/GenBank/DDBJ databases">
        <authorList>
            <person name="Stuckert A."/>
        </authorList>
    </citation>
    <scope>NUCLEOTIDE SEQUENCE</scope>
</reference>
<feature type="transmembrane region" description="Helical" evidence="1">
    <location>
        <begin position="25"/>
        <end position="48"/>
    </location>
</feature>
<keyword evidence="1" id="KW-1133">Transmembrane helix</keyword>
<evidence type="ECO:0000256" key="1">
    <source>
        <dbReference type="SAM" id="Phobius"/>
    </source>
</evidence>
<proteinExistence type="predicted"/>
<name>A0ABN9LR51_9NEOB</name>
<comment type="caution">
    <text evidence="2">The sequence shown here is derived from an EMBL/GenBank/DDBJ whole genome shotgun (WGS) entry which is preliminary data.</text>
</comment>